<keyword evidence="3" id="KW-1185">Reference proteome</keyword>
<evidence type="ECO:0000313" key="3">
    <source>
        <dbReference type="Proteomes" id="UP000006514"/>
    </source>
</evidence>
<feature type="transmembrane region" description="Helical" evidence="1">
    <location>
        <begin position="97"/>
        <end position="115"/>
    </location>
</feature>
<keyword evidence="1" id="KW-0812">Transmembrane</keyword>
<evidence type="ECO:0000313" key="2">
    <source>
        <dbReference type="EMBL" id="EJD38103.1"/>
    </source>
</evidence>
<proteinExistence type="predicted"/>
<dbReference type="KEGG" id="adl:AURDEDRAFT_172864"/>
<accession>J0DBN6</accession>
<feature type="transmembrane region" description="Helical" evidence="1">
    <location>
        <begin position="37"/>
        <end position="58"/>
    </location>
</feature>
<keyword evidence="1" id="KW-1133">Transmembrane helix</keyword>
<keyword evidence="1" id="KW-0472">Membrane</keyword>
<dbReference type="EMBL" id="JH687830">
    <property type="protein sequence ID" value="EJD38103.1"/>
    <property type="molecule type" value="Genomic_DNA"/>
</dbReference>
<name>J0DBN6_AURST</name>
<feature type="transmembrane region" description="Helical" evidence="1">
    <location>
        <begin position="12"/>
        <end position="30"/>
    </location>
</feature>
<dbReference type="InParanoid" id="J0DBN6"/>
<sequence>MKEQHPDARVDSLLVGVVIADVILVLRTWALWDTSRAVLISLSVLLCAIIAADCYIVQDHLPQTITFFSISEVDPRAAKFSDNSFCLGPAHTTSISIMWVSVAAFELVIFVMTAIKGFGHFHHQRSSLISSIYRDSMLYFVAILGLLPALVLRAR</sequence>
<dbReference type="AlphaFoldDB" id="J0DBN6"/>
<dbReference type="Proteomes" id="UP000006514">
    <property type="component" value="Unassembled WGS sequence"/>
</dbReference>
<feature type="transmembrane region" description="Helical" evidence="1">
    <location>
        <begin position="136"/>
        <end position="154"/>
    </location>
</feature>
<evidence type="ECO:0000256" key="1">
    <source>
        <dbReference type="SAM" id="Phobius"/>
    </source>
</evidence>
<gene>
    <name evidence="2" type="ORF">AURDEDRAFT_172864</name>
</gene>
<organism evidence="2 3">
    <name type="scientific">Auricularia subglabra (strain TFB-10046 / SS5)</name>
    <name type="common">White-rot fungus</name>
    <name type="synonym">Auricularia delicata (strain TFB10046)</name>
    <dbReference type="NCBI Taxonomy" id="717982"/>
    <lineage>
        <taxon>Eukaryota</taxon>
        <taxon>Fungi</taxon>
        <taxon>Dikarya</taxon>
        <taxon>Basidiomycota</taxon>
        <taxon>Agaricomycotina</taxon>
        <taxon>Agaricomycetes</taxon>
        <taxon>Auriculariales</taxon>
        <taxon>Auriculariaceae</taxon>
        <taxon>Auricularia</taxon>
    </lineage>
</organism>
<protein>
    <submittedName>
        <fullName evidence="2">Uncharacterized protein</fullName>
    </submittedName>
</protein>
<dbReference type="OrthoDB" id="2958007at2759"/>
<reference evidence="3" key="1">
    <citation type="journal article" date="2012" name="Science">
        <title>The Paleozoic origin of enzymatic lignin decomposition reconstructed from 31 fungal genomes.</title>
        <authorList>
            <person name="Floudas D."/>
            <person name="Binder M."/>
            <person name="Riley R."/>
            <person name="Barry K."/>
            <person name="Blanchette R.A."/>
            <person name="Henrissat B."/>
            <person name="Martinez A.T."/>
            <person name="Otillar R."/>
            <person name="Spatafora J.W."/>
            <person name="Yadav J.S."/>
            <person name="Aerts A."/>
            <person name="Benoit I."/>
            <person name="Boyd A."/>
            <person name="Carlson A."/>
            <person name="Copeland A."/>
            <person name="Coutinho P.M."/>
            <person name="de Vries R.P."/>
            <person name="Ferreira P."/>
            <person name="Findley K."/>
            <person name="Foster B."/>
            <person name="Gaskell J."/>
            <person name="Glotzer D."/>
            <person name="Gorecki P."/>
            <person name="Heitman J."/>
            <person name="Hesse C."/>
            <person name="Hori C."/>
            <person name="Igarashi K."/>
            <person name="Jurgens J.A."/>
            <person name="Kallen N."/>
            <person name="Kersten P."/>
            <person name="Kohler A."/>
            <person name="Kuees U."/>
            <person name="Kumar T.K.A."/>
            <person name="Kuo A."/>
            <person name="LaButti K."/>
            <person name="Larrondo L.F."/>
            <person name="Lindquist E."/>
            <person name="Ling A."/>
            <person name="Lombard V."/>
            <person name="Lucas S."/>
            <person name="Lundell T."/>
            <person name="Martin R."/>
            <person name="McLaughlin D.J."/>
            <person name="Morgenstern I."/>
            <person name="Morin E."/>
            <person name="Murat C."/>
            <person name="Nagy L.G."/>
            <person name="Nolan M."/>
            <person name="Ohm R.A."/>
            <person name="Patyshakuliyeva A."/>
            <person name="Rokas A."/>
            <person name="Ruiz-Duenas F.J."/>
            <person name="Sabat G."/>
            <person name="Salamov A."/>
            <person name="Samejima M."/>
            <person name="Schmutz J."/>
            <person name="Slot J.C."/>
            <person name="St John F."/>
            <person name="Stenlid J."/>
            <person name="Sun H."/>
            <person name="Sun S."/>
            <person name="Syed K."/>
            <person name="Tsang A."/>
            <person name="Wiebenga A."/>
            <person name="Young D."/>
            <person name="Pisabarro A."/>
            <person name="Eastwood D.C."/>
            <person name="Martin F."/>
            <person name="Cullen D."/>
            <person name="Grigoriev I.V."/>
            <person name="Hibbett D.S."/>
        </authorList>
    </citation>
    <scope>NUCLEOTIDE SEQUENCE [LARGE SCALE GENOMIC DNA]</scope>
    <source>
        <strain evidence="3">TFB10046</strain>
    </source>
</reference>